<dbReference type="AlphaFoldDB" id="A0A0F9JC63"/>
<dbReference type="EMBL" id="LAZR01016683">
    <property type="protein sequence ID" value="KKM03421.1"/>
    <property type="molecule type" value="Genomic_DNA"/>
</dbReference>
<evidence type="ECO:0000313" key="2">
    <source>
        <dbReference type="EMBL" id="KKM03421.1"/>
    </source>
</evidence>
<feature type="region of interest" description="Disordered" evidence="1">
    <location>
        <begin position="74"/>
        <end position="97"/>
    </location>
</feature>
<proteinExistence type="predicted"/>
<reference evidence="2" key="1">
    <citation type="journal article" date="2015" name="Nature">
        <title>Complex archaea that bridge the gap between prokaryotes and eukaryotes.</title>
        <authorList>
            <person name="Spang A."/>
            <person name="Saw J.H."/>
            <person name="Jorgensen S.L."/>
            <person name="Zaremba-Niedzwiedzka K."/>
            <person name="Martijn J."/>
            <person name="Lind A.E."/>
            <person name="van Eijk R."/>
            <person name="Schleper C."/>
            <person name="Guy L."/>
            <person name="Ettema T.J."/>
        </authorList>
    </citation>
    <scope>NUCLEOTIDE SEQUENCE</scope>
</reference>
<organism evidence="2">
    <name type="scientific">marine sediment metagenome</name>
    <dbReference type="NCBI Taxonomy" id="412755"/>
    <lineage>
        <taxon>unclassified sequences</taxon>
        <taxon>metagenomes</taxon>
        <taxon>ecological metagenomes</taxon>
    </lineage>
</organism>
<sequence length="97" mass="10959">MEDKKVKCHNLKIDSMLKCTPEMIVLCEQEDGVRCNGHGKGKKEGEPIEPPGCAKQLSSFLSYCLKIRRELESRGGGQTKRGMRPFRGRRGEYDTSL</sequence>
<gene>
    <name evidence="2" type="ORF">LCGC14_1774550</name>
</gene>
<protein>
    <submittedName>
        <fullName evidence="2">Uncharacterized protein</fullName>
    </submittedName>
</protein>
<accession>A0A0F9JC63</accession>
<comment type="caution">
    <text evidence="2">The sequence shown here is derived from an EMBL/GenBank/DDBJ whole genome shotgun (WGS) entry which is preliminary data.</text>
</comment>
<evidence type="ECO:0000256" key="1">
    <source>
        <dbReference type="SAM" id="MobiDB-lite"/>
    </source>
</evidence>
<name>A0A0F9JC63_9ZZZZ</name>